<evidence type="ECO:0000313" key="2">
    <source>
        <dbReference type="Proteomes" id="UP000238823"/>
    </source>
</evidence>
<gene>
    <name evidence="1" type="ORF">ENSA7_69390</name>
</gene>
<name>A0A2S9XTE4_9BACT</name>
<dbReference type="AlphaFoldDB" id="A0A2S9XTE4"/>
<evidence type="ECO:0000313" key="1">
    <source>
        <dbReference type="EMBL" id="PRP96125.1"/>
    </source>
</evidence>
<protein>
    <submittedName>
        <fullName evidence="1">Uncharacterized protein</fullName>
    </submittedName>
</protein>
<dbReference type="Proteomes" id="UP000238823">
    <property type="component" value="Unassembled WGS sequence"/>
</dbReference>
<accession>A0A2S9XTE4</accession>
<proteinExistence type="predicted"/>
<comment type="caution">
    <text evidence="1">The sequence shown here is derived from an EMBL/GenBank/DDBJ whole genome shotgun (WGS) entry which is preliminary data.</text>
</comment>
<sequence length="29" mass="3014">MTTTTLPLHRRLLTFATWAAVGAAVGAAD</sequence>
<reference evidence="1 2" key="1">
    <citation type="submission" date="2018-03" db="EMBL/GenBank/DDBJ databases">
        <title>Draft Genome Sequences of the Obligatory Marine Myxobacteria Enhygromyxa salina SWB007.</title>
        <authorList>
            <person name="Poehlein A."/>
            <person name="Moghaddam J.A."/>
            <person name="Harms H."/>
            <person name="Alanjari M."/>
            <person name="Koenig G.M."/>
            <person name="Daniel R."/>
            <person name="Schaeberle T.F."/>
        </authorList>
    </citation>
    <scope>NUCLEOTIDE SEQUENCE [LARGE SCALE GENOMIC DNA]</scope>
    <source>
        <strain evidence="1 2">SWB007</strain>
    </source>
</reference>
<dbReference type="EMBL" id="PVNL01000135">
    <property type="protein sequence ID" value="PRP96125.1"/>
    <property type="molecule type" value="Genomic_DNA"/>
</dbReference>
<organism evidence="1 2">
    <name type="scientific">Enhygromyxa salina</name>
    <dbReference type="NCBI Taxonomy" id="215803"/>
    <lineage>
        <taxon>Bacteria</taxon>
        <taxon>Pseudomonadati</taxon>
        <taxon>Myxococcota</taxon>
        <taxon>Polyangia</taxon>
        <taxon>Nannocystales</taxon>
        <taxon>Nannocystaceae</taxon>
        <taxon>Enhygromyxa</taxon>
    </lineage>
</organism>